<dbReference type="GO" id="GO:0051087">
    <property type="term" value="F:protein-folding chaperone binding"/>
    <property type="evidence" value="ECO:0007669"/>
    <property type="project" value="InterPro"/>
</dbReference>
<name>A0A518BQN6_9BACT</name>
<accession>A0A518BQN6</accession>
<dbReference type="KEGG" id="pbap:Pla133_43950"/>
<dbReference type="Gene3D" id="1.10.287.110">
    <property type="entry name" value="DnaJ domain"/>
    <property type="match status" value="1"/>
</dbReference>
<keyword evidence="2" id="KW-0143">Chaperone</keyword>
<evidence type="ECO:0000256" key="4">
    <source>
        <dbReference type="SAM" id="MobiDB-lite"/>
    </source>
</evidence>
<dbReference type="InterPro" id="IPR036869">
    <property type="entry name" value="J_dom_sf"/>
</dbReference>
<dbReference type="InterPro" id="IPR036386">
    <property type="entry name" value="HscB_C_sf"/>
</dbReference>
<evidence type="ECO:0000256" key="1">
    <source>
        <dbReference type="ARBA" id="ARBA00010476"/>
    </source>
</evidence>
<keyword evidence="7" id="KW-1185">Reference proteome</keyword>
<dbReference type="PROSITE" id="PS50076">
    <property type="entry name" value="DNAJ_2"/>
    <property type="match status" value="1"/>
</dbReference>
<comment type="function">
    <text evidence="3">Co-chaperone involved in the maturation of iron-sulfur cluster-containing proteins. Seems to help targeting proteins to be folded toward HscA.</text>
</comment>
<feature type="region of interest" description="Disordered" evidence="4">
    <location>
        <begin position="1"/>
        <end position="41"/>
    </location>
</feature>
<feature type="compositionally biased region" description="Low complexity" evidence="4">
    <location>
        <begin position="25"/>
        <end position="39"/>
    </location>
</feature>
<reference evidence="6 7" key="1">
    <citation type="submission" date="2019-02" db="EMBL/GenBank/DDBJ databases">
        <title>Deep-cultivation of Planctomycetes and their phenomic and genomic characterization uncovers novel biology.</title>
        <authorList>
            <person name="Wiegand S."/>
            <person name="Jogler M."/>
            <person name="Boedeker C."/>
            <person name="Pinto D."/>
            <person name="Vollmers J."/>
            <person name="Rivas-Marin E."/>
            <person name="Kohn T."/>
            <person name="Peeters S.H."/>
            <person name="Heuer A."/>
            <person name="Rast P."/>
            <person name="Oberbeckmann S."/>
            <person name="Bunk B."/>
            <person name="Jeske O."/>
            <person name="Meyerdierks A."/>
            <person name="Storesund J.E."/>
            <person name="Kallscheuer N."/>
            <person name="Luecker S."/>
            <person name="Lage O.M."/>
            <person name="Pohl T."/>
            <person name="Merkel B.J."/>
            <person name="Hornburger P."/>
            <person name="Mueller R.-W."/>
            <person name="Bruemmer F."/>
            <person name="Labrenz M."/>
            <person name="Spormann A.M."/>
            <person name="Op den Camp H."/>
            <person name="Overmann J."/>
            <person name="Amann R."/>
            <person name="Jetten M.S.M."/>
            <person name="Mascher T."/>
            <person name="Medema M.H."/>
            <person name="Devos D.P."/>
            <person name="Kaster A.-K."/>
            <person name="Ovreas L."/>
            <person name="Rohde M."/>
            <person name="Galperin M.Y."/>
            <person name="Jogler C."/>
        </authorList>
    </citation>
    <scope>NUCLEOTIDE SEQUENCE [LARGE SCALE GENOMIC DNA]</scope>
    <source>
        <strain evidence="6 7">Pla133</strain>
    </source>
</reference>
<dbReference type="PANTHER" id="PTHR14021:SF15">
    <property type="entry name" value="IRON-SULFUR CLUSTER CO-CHAPERONE PROTEIN HSCB"/>
    <property type="match status" value="1"/>
</dbReference>
<dbReference type="GO" id="GO:0051259">
    <property type="term" value="P:protein complex oligomerization"/>
    <property type="evidence" value="ECO:0007669"/>
    <property type="project" value="InterPro"/>
</dbReference>
<dbReference type="EMBL" id="CP036287">
    <property type="protein sequence ID" value="QDU69276.1"/>
    <property type="molecule type" value="Genomic_DNA"/>
</dbReference>
<proteinExistence type="inferred from homology"/>
<dbReference type="Gene3D" id="1.20.1280.20">
    <property type="entry name" value="HscB, C-terminal domain"/>
    <property type="match status" value="1"/>
</dbReference>
<dbReference type="SUPFAM" id="SSF46565">
    <property type="entry name" value="Chaperone J-domain"/>
    <property type="match status" value="1"/>
</dbReference>
<protein>
    <recommendedName>
        <fullName evidence="5">J domain-containing protein</fullName>
    </recommendedName>
</protein>
<feature type="compositionally biased region" description="Basic and acidic residues" evidence="4">
    <location>
        <begin position="1"/>
        <end position="12"/>
    </location>
</feature>
<dbReference type="InterPro" id="IPR001623">
    <property type="entry name" value="DnaJ_domain"/>
</dbReference>
<dbReference type="SUPFAM" id="SSF47144">
    <property type="entry name" value="HSC20 (HSCB), C-terminal oligomerisation domain"/>
    <property type="match status" value="1"/>
</dbReference>
<comment type="similarity">
    <text evidence="1">Belongs to the HscB family.</text>
</comment>
<dbReference type="Proteomes" id="UP000316921">
    <property type="component" value="Chromosome"/>
</dbReference>
<evidence type="ECO:0000256" key="2">
    <source>
        <dbReference type="ARBA" id="ARBA00023186"/>
    </source>
</evidence>
<evidence type="ECO:0000313" key="6">
    <source>
        <dbReference type="EMBL" id="QDU69276.1"/>
    </source>
</evidence>
<evidence type="ECO:0000313" key="7">
    <source>
        <dbReference type="Proteomes" id="UP000316921"/>
    </source>
</evidence>
<feature type="domain" description="J" evidence="5">
    <location>
        <begin position="69"/>
        <end position="141"/>
    </location>
</feature>
<dbReference type="GO" id="GO:0044571">
    <property type="term" value="P:[2Fe-2S] cluster assembly"/>
    <property type="evidence" value="ECO:0007669"/>
    <property type="project" value="InterPro"/>
</dbReference>
<organism evidence="6 7">
    <name type="scientific">Engelhardtia mirabilis</name>
    <dbReference type="NCBI Taxonomy" id="2528011"/>
    <lineage>
        <taxon>Bacteria</taxon>
        <taxon>Pseudomonadati</taxon>
        <taxon>Planctomycetota</taxon>
        <taxon>Planctomycetia</taxon>
        <taxon>Planctomycetia incertae sedis</taxon>
        <taxon>Engelhardtia</taxon>
    </lineage>
</organism>
<evidence type="ECO:0000256" key="3">
    <source>
        <dbReference type="ARBA" id="ARBA00025596"/>
    </source>
</evidence>
<dbReference type="InterPro" id="IPR004640">
    <property type="entry name" value="HscB"/>
</dbReference>
<gene>
    <name evidence="6" type="ORF">Pla133_43950</name>
</gene>
<dbReference type="AlphaFoldDB" id="A0A518BQN6"/>
<dbReference type="RefSeq" id="WP_145069032.1">
    <property type="nucleotide sequence ID" value="NZ_CP036287.1"/>
</dbReference>
<sequence length="246" mass="26737">MSERDADDRSRAATEPASGGERTSRPASSRSASTTTWTPQSCSSCSADLISPLVCAACRTPLVAEPAPGPFEVFGFERTFELDGRTLMKRLLQLSKALHPDFYAGADPQVRSLAERSTAELNAAHKILANDYRRADYLVRALGGPTSEADRQMPQAFLMEVLEWNEALEELRAGEGAADGPEQLASQLREARDEAMDALRGHLVPLPAAGAAVLADARRDLNAVRYVDRALEQLSEIRLGRASSRR</sequence>
<dbReference type="PANTHER" id="PTHR14021">
    <property type="entry name" value="IRON-SULFUR CLUSTER CO-CHAPERONE PROTEIN HSCB"/>
    <property type="match status" value="1"/>
</dbReference>
<dbReference type="InterPro" id="IPR009073">
    <property type="entry name" value="HscB_oligo_C"/>
</dbReference>
<dbReference type="GO" id="GO:0001671">
    <property type="term" value="F:ATPase activator activity"/>
    <property type="evidence" value="ECO:0007669"/>
    <property type="project" value="InterPro"/>
</dbReference>
<dbReference type="Pfam" id="PF07743">
    <property type="entry name" value="HSCB_C"/>
    <property type="match status" value="1"/>
</dbReference>
<evidence type="ECO:0000259" key="5">
    <source>
        <dbReference type="PROSITE" id="PS50076"/>
    </source>
</evidence>